<dbReference type="InterPro" id="IPR001509">
    <property type="entry name" value="Epimerase_deHydtase"/>
</dbReference>
<evidence type="ECO:0000256" key="1">
    <source>
        <dbReference type="ARBA" id="ARBA00007637"/>
    </source>
</evidence>
<gene>
    <name evidence="3" type="ORF">DW222_08735</name>
</gene>
<feature type="domain" description="NAD-dependent epimerase/dehydratase" evidence="2">
    <location>
        <begin position="31"/>
        <end position="277"/>
    </location>
</feature>
<evidence type="ECO:0000313" key="3">
    <source>
        <dbReference type="EMBL" id="RHH18422.1"/>
    </source>
</evidence>
<dbReference type="Proteomes" id="UP000284024">
    <property type="component" value="Unassembled WGS sequence"/>
</dbReference>
<name>A0A414W1C9_9FIRM</name>
<dbReference type="EMBL" id="QRJH01000004">
    <property type="protein sequence ID" value="RHH18422.1"/>
    <property type="molecule type" value="Genomic_DNA"/>
</dbReference>
<proteinExistence type="inferred from homology"/>
<accession>A0A414W1C9</accession>
<evidence type="ECO:0000259" key="2">
    <source>
        <dbReference type="Pfam" id="PF01370"/>
    </source>
</evidence>
<dbReference type="InterPro" id="IPR036291">
    <property type="entry name" value="NAD(P)-bd_dom_sf"/>
</dbReference>
<protein>
    <submittedName>
        <fullName evidence="3">NAD-dependent epimerase/dehydratase family protein</fullName>
    </submittedName>
</protein>
<organism evidence="3 4">
    <name type="scientific">Blautia obeum</name>
    <dbReference type="NCBI Taxonomy" id="40520"/>
    <lineage>
        <taxon>Bacteria</taxon>
        <taxon>Bacillati</taxon>
        <taxon>Bacillota</taxon>
        <taxon>Clostridia</taxon>
        <taxon>Lachnospirales</taxon>
        <taxon>Lachnospiraceae</taxon>
        <taxon>Blautia</taxon>
    </lineage>
</organism>
<dbReference type="Pfam" id="PF01370">
    <property type="entry name" value="Epimerase"/>
    <property type="match status" value="1"/>
</dbReference>
<dbReference type="AlphaFoldDB" id="A0A414W1C9"/>
<comment type="caution">
    <text evidence="3">The sequence shown here is derived from an EMBL/GenBank/DDBJ whole genome shotgun (WGS) entry which is preliminary data.</text>
</comment>
<dbReference type="PANTHER" id="PTHR43000">
    <property type="entry name" value="DTDP-D-GLUCOSE 4,6-DEHYDRATASE-RELATED"/>
    <property type="match status" value="1"/>
</dbReference>
<evidence type="ECO:0000313" key="4">
    <source>
        <dbReference type="Proteomes" id="UP000284024"/>
    </source>
</evidence>
<dbReference type="Gene3D" id="3.40.50.720">
    <property type="entry name" value="NAD(P)-binding Rossmann-like Domain"/>
    <property type="match status" value="1"/>
</dbReference>
<sequence>MSILSSKIYIDDLKFAVDNTDVLDSLSGKSIFITGGTGLIGSGVVDLLLMANSIKNLDIKILLASRDIPKAESRFLDFPDKEVLKNIAYIQYDATKTNTLNFKADYIIHAASNAHPKAFVEHPVDTMISNIDGIRELLEYSKDNHVKNVLYVSSSEVYGKKNSMDPFKESEYGYLDILNPRNAYASSKRASETLCASYYKQYGVKSCVVRPGHIYGPTATRNDSRVGSTFAYCVADGEDIVLKSEGKQLRSYCYTLDCATAILTVLSLGKPATAYNISNHNSIISIKQLAELYAKEGHVNLKFDLPTENEKSAFNPMDNSSLDGEKLENLGWRGLFDAKIGASHTVAVLKGAFL</sequence>
<dbReference type="RefSeq" id="WP_118034784.1">
    <property type="nucleotide sequence ID" value="NZ_QRJH01000004.1"/>
</dbReference>
<comment type="similarity">
    <text evidence="1">Belongs to the NAD(P)-dependent epimerase/dehydratase family.</text>
</comment>
<reference evidence="3 4" key="1">
    <citation type="submission" date="2018-08" db="EMBL/GenBank/DDBJ databases">
        <title>A genome reference for cultivated species of the human gut microbiota.</title>
        <authorList>
            <person name="Zou Y."/>
            <person name="Xue W."/>
            <person name="Luo G."/>
        </authorList>
    </citation>
    <scope>NUCLEOTIDE SEQUENCE [LARGE SCALE GENOMIC DNA]</scope>
    <source>
        <strain evidence="3 4">AM18-2AC</strain>
    </source>
</reference>
<dbReference type="SUPFAM" id="SSF51735">
    <property type="entry name" value="NAD(P)-binding Rossmann-fold domains"/>
    <property type="match status" value="1"/>
</dbReference>